<accession>A0A0R1ZRP1</accession>
<evidence type="ECO:0000313" key="3">
    <source>
        <dbReference type="EMBL" id="KRM54329.1"/>
    </source>
</evidence>
<evidence type="ECO:0008006" key="5">
    <source>
        <dbReference type="Google" id="ProtNLM"/>
    </source>
</evidence>
<evidence type="ECO:0000313" key="4">
    <source>
        <dbReference type="Proteomes" id="UP000051679"/>
    </source>
</evidence>
<evidence type="ECO:0000256" key="2">
    <source>
        <dbReference type="SAM" id="SignalP"/>
    </source>
</evidence>
<protein>
    <recommendedName>
        <fullName evidence="5">Gas vesicle protein</fullName>
    </recommendedName>
</protein>
<dbReference type="OrthoDB" id="2323760at2"/>
<dbReference type="STRING" id="1291052.FC18_GL000548"/>
<feature type="compositionally biased region" description="Low complexity" evidence="1">
    <location>
        <begin position="152"/>
        <end position="166"/>
    </location>
</feature>
<dbReference type="PATRIC" id="fig|1291052.5.peg.559"/>
<evidence type="ECO:0000256" key="1">
    <source>
        <dbReference type="SAM" id="MobiDB-lite"/>
    </source>
</evidence>
<dbReference type="EMBL" id="AYYO01000056">
    <property type="protein sequence ID" value="KRM54329.1"/>
    <property type="molecule type" value="Genomic_DNA"/>
</dbReference>
<organism evidence="3 4">
    <name type="scientific">Lacticaseibacillus sharpeae JCM 1186 = DSM 20505</name>
    <dbReference type="NCBI Taxonomy" id="1291052"/>
    <lineage>
        <taxon>Bacteria</taxon>
        <taxon>Bacillati</taxon>
        <taxon>Bacillota</taxon>
        <taxon>Bacilli</taxon>
        <taxon>Lactobacillales</taxon>
        <taxon>Lactobacillaceae</taxon>
        <taxon>Lacticaseibacillus</taxon>
    </lineage>
</organism>
<sequence length="166" mass="17755">MSKSKNFVLGFVLGSAAAIATTYLLTPQTTTELKRKLREGKDQISDRAADYFEYAKDATGDLRNSAEEFVTGLKTKIEKPEPLDLDDYDAATAEVRAAVTDDDDDEEDENFDDIVVDGKSAFAQAKEASEAAAEDAEAAAEDEAPAEEAADPEPAAPAAEPEATEE</sequence>
<dbReference type="RefSeq" id="WP_054675771.1">
    <property type="nucleotide sequence ID" value="NZ_AYYO01000056.1"/>
</dbReference>
<dbReference type="InterPro" id="IPR024623">
    <property type="entry name" value="YtxH"/>
</dbReference>
<feature type="signal peptide" evidence="2">
    <location>
        <begin position="1"/>
        <end position="20"/>
    </location>
</feature>
<feature type="compositionally biased region" description="Acidic residues" evidence="1">
    <location>
        <begin position="132"/>
        <end position="151"/>
    </location>
</feature>
<feature type="region of interest" description="Disordered" evidence="1">
    <location>
        <begin position="122"/>
        <end position="166"/>
    </location>
</feature>
<feature type="chain" id="PRO_5038662205" description="Gas vesicle protein" evidence="2">
    <location>
        <begin position="21"/>
        <end position="166"/>
    </location>
</feature>
<name>A0A0R1ZRP1_9LACO</name>
<proteinExistence type="predicted"/>
<keyword evidence="2" id="KW-0732">Signal</keyword>
<dbReference type="Proteomes" id="UP000051679">
    <property type="component" value="Unassembled WGS sequence"/>
</dbReference>
<gene>
    <name evidence="3" type="ORF">FC18_GL000548</name>
</gene>
<reference evidence="3 4" key="1">
    <citation type="journal article" date="2015" name="Genome Announc.">
        <title>Expanding the biotechnology potential of lactobacilli through comparative genomics of 213 strains and associated genera.</title>
        <authorList>
            <person name="Sun Z."/>
            <person name="Harris H.M."/>
            <person name="McCann A."/>
            <person name="Guo C."/>
            <person name="Argimon S."/>
            <person name="Zhang W."/>
            <person name="Yang X."/>
            <person name="Jeffery I.B."/>
            <person name="Cooney J.C."/>
            <person name="Kagawa T.F."/>
            <person name="Liu W."/>
            <person name="Song Y."/>
            <person name="Salvetti E."/>
            <person name="Wrobel A."/>
            <person name="Rasinkangas P."/>
            <person name="Parkhill J."/>
            <person name="Rea M.C."/>
            <person name="O'Sullivan O."/>
            <person name="Ritari J."/>
            <person name="Douillard F.P."/>
            <person name="Paul Ross R."/>
            <person name="Yang R."/>
            <person name="Briner A.E."/>
            <person name="Felis G.E."/>
            <person name="de Vos W.M."/>
            <person name="Barrangou R."/>
            <person name="Klaenhammer T.R."/>
            <person name="Caufield P.W."/>
            <person name="Cui Y."/>
            <person name="Zhang H."/>
            <person name="O'Toole P.W."/>
        </authorList>
    </citation>
    <scope>NUCLEOTIDE SEQUENCE [LARGE SCALE GENOMIC DNA]</scope>
    <source>
        <strain evidence="3 4">DSM 20505</strain>
    </source>
</reference>
<comment type="caution">
    <text evidence="3">The sequence shown here is derived from an EMBL/GenBank/DDBJ whole genome shotgun (WGS) entry which is preliminary data.</text>
</comment>
<dbReference type="AlphaFoldDB" id="A0A0R1ZRP1"/>
<keyword evidence="4" id="KW-1185">Reference proteome</keyword>
<dbReference type="Pfam" id="PF12732">
    <property type="entry name" value="YtxH"/>
    <property type="match status" value="1"/>
</dbReference>